<gene>
    <name evidence="1" type="ORF">ACFOSV_13870</name>
</gene>
<keyword evidence="2" id="KW-1185">Reference proteome</keyword>
<dbReference type="EMBL" id="JBHRZS010000007">
    <property type="protein sequence ID" value="MFC3881275.1"/>
    <property type="molecule type" value="Genomic_DNA"/>
</dbReference>
<evidence type="ECO:0000313" key="2">
    <source>
        <dbReference type="Proteomes" id="UP001595805"/>
    </source>
</evidence>
<protein>
    <recommendedName>
        <fullName evidence="3">Transposase</fullName>
    </recommendedName>
</protein>
<dbReference type="RefSeq" id="WP_377906614.1">
    <property type="nucleotide sequence ID" value="NZ_JBHRZS010000007.1"/>
</dbReference>
<comment type="caution">
    <text evidence="1">The sequence shown here is derived from an EMBL/GenBank/DDBJ whole genome shotgun (WGS) entry which is preliminary data.</text>
</comment>
<dbReference type="Proteomes" id="UP001595805">
    <property type="component" value="Unassembled WGS sequence"/>
</dbReference>
<evidence type="ECO:0000313" key="1">
    <source>
        <dbReference type="EMBL" id="MFC3881275.1"/>
    </source>
</evidence>
<accession>A0ABV8AUJ7</accession>
<organism evidence="1 2">
    <name type="scientific">Algoriphagus namhaensis</name>
    <dbReference type="NCBI Taxonomy" id="915353"/>
    <lineage>
        <taxon>Bacteria</taxon>
        <taxon>Pseudomonadati</taxon>
        <taxon>Bacteroidota</taxon>
        <taxon>Cytophagia</taxon>
        <taxon>Cytophagales</taxon>
        <taxon>Cyclobacteriaceae</taxon>
        <taxon>Algoriphagus</taxon>
    </lineage>
</organism>
<evidence type="ECO:0008006" key="3">
    <source>
        <dbReference type="Google" id="ProtNLM"/>
    </source>
</evidence>
<reference evidence="2" key="1">
    <citation type="journal article" date="2019" name="Int. J. Syst. Evol. Microbiol.">
        <title>The Global Catalogue of Microorganisms (GCM) 10K type strain sequencing project: providing services to taxonomists for standard genome sequencing and annotation.</title>
        <authorList>
            <consortium name="The Broad Institute Genomics Platform"/>
            <consortium name="The Broad Institute Genome Sequencing Center for Infectious Disease"/>
            <person name="Wu L."/>
            <person name="Ma J."/>
        </authorList>
    </citation>
    <scope>NUCLEOTIDE SEQUENCE [LARGE SCALE GENOMIC DNA]</scope>
    <source>
        <strain evidence="2">CCUG 60523</strain>
    </source>
</reference>
<sequence>MSRYSNLPTLYDEALQINISKLKEWGYLIPNNWKASTLNWSRNGNQTASISIGVSTLEGNEYLHLKYNFRDEPRDYKVRLVKKPTNLGIGEMWFFRCPSTGKLCRKLYSIEGYFYHREAFKGCFYEAQIQSKYARFIDKNFRAYFKVDSLYEQVCKKHLKKTYAGKPTKKYSKLLNQIEKAEFVIKNEARLFLF</sequence>
<name>A0ABV8AUJ7_9BACT</name>
<proteinExistence type="predicted"/>